<proteinExistence type="predicted"/>
<dbReference type="InterPro" id="IPR001296">
    <property type="entry name" value="Glyco_trans_1"/>
</dbReference>
<feature type="domain" description="Glycosyl transferase family 1" evidence="1">
    <location>
        <begin position="208"/>
        <end position="370"/>
    </location>
</feature>
<dbReference type="PANTHER" id="PTHR45947">
    <property type="entry name" value="SULFOQUINOVOSYL TRANSFERASE SQD2"/>
    <property type="match status" value="1"/>
</dbReference>
<dbReference type="Gene3D" id="3.40.50.2000">
    <property type="entry name" value="Glycogen Phosphorylase B"/>
    <property type="match status" value="2"/>
</dbReference>
<reference evidence="3" key="1">
    <citation type="submission" date="2018-06" db="EMBL/GenBank/DDBJ databases">
        <authorList>
            <person name="Zhirakovskaya E."/>
        </authorList>
    </citation>
    <scope>NUCLEOTIDE SEQUENCE</scope>
</reference>
<protein>
    <submittedName>
        <fullName evidence="3">Glycosyl transferase, group 1</fullName>
    </submittedName>
</protein>
<dbReference type="CDD" id="cd03794">
    <property type="entry name" value="GT4_WbuB-like"/>
    <property type="match status" value="1"/>
</dbReference>
<name>A0A3B0SEW3_9ZZZZ</name>
<sequence length="400" mass="45187">MRILHIFDHSIPLHSGYTFRSYQIIQEQRALGYETLHVTGIKHLNPAGPVETVEGLEFFRTTEYSKILSKIPVINQYEVVRSLKKRLRQILRTEKVDVIQAHSPMLNGMAAVAIGKEFNIPVLYEIRAFWEDAAVSHGTCKEGDLRYRLSKDMETKVVRQADAVTVICDGLKQDLISRGIAAEKITLIPNAVDISKFSGPARPDGELKTKLGLDGKITLGFIGSFYDYEGLEVLLESLPVILREIPDVRLLLVGGGPEDENLKELTKLFGIENQVMFTGRIPHDRVQEYYNQVDIFVYPRKKMRLTDLVTPLKPLEAMAQHKLVAASNIGGHNELIVDGKTGVLFKPDNSLALARTIIDLLGKRDQWPDIIAGGRKYVEEVRNWKNSIANYKDVFKRIVK</sequence>
<dbReference type="PANTHER" id="PTHR45947:SF3">
    <property type="entry name" value="SULFOQUINOVOSYL TRANSFERASE SQD2"/>
    <property type="match status" value="1"/>
</dbReference>
<feature type="domain" description="Glycosyltransferase subfamily 4-like N-terminal" evidence="2">
    <location>
        <begin position="16"/>
        <end position="190"/>
    </location>
</feature>
<evidence type="ECO:0000313" key="3">
    <source>
        <dbReference type="EMBL" id="VAW03808.1"/>
    </source>
</evidence>
<gene>
    <name evidence="3" type="ORF">MNBD_ALPHA01-1046</name>
</gene>
<dbReference type="InterPro" id="IPR028098">
    <property type="entry name" value="Glyco_trans_4-like_N"/>
</dbReference>
<dbReference type="Pfam" id="PF00534">
    <property type="entry name" value="Glycos_transf_1"/>
    <property type="match status" value="1"/>
</dbReference>
<dbReference type="InterPro" id="IPR050194">
    <property type="entry name" value="Glycosyltransferase_grp1"/>
</dbReference>
<evidence type="ECO:0000259" key="2">
    <source>
        <dbReference type="Pfam" id="PF13579"/>
    </source>
</evidence>
<dbReference type="Pfam" id="PF13579">
    <property type="entry name" value="Glyco_trans_4_4"/>
    <property type="match status" value="1"/>
</dbReference>
<dbReference type="EMBL" id="UOEJ01000177">
    <property type="protein sequence ID" value="VAW03808.1"/>
    <property type="molecule type" value="Genomic_DNA"/>
</dbReference>
<dbReference type="NCBIfam" id="TIGR04063">
    <property type="entry name" value="stp3"/>
    <property type="match status" value="1"/>
</dbReference>
<keyword evidence="3" id="KW-0808">Transferase</keyword>
<dbReference type="AlphaFoldDB" id="A0A3B0SEW3"/>
<evidence type="ECO:0000259" key="1">
    <source>
        <dbReference type="Pfam" id="PF00534"/>
    </source>
</evidence>
<accession>A0A3B0SEW3</accession>
<dbReference type="InterPro" id="IPR024004">
    <property type="entry name" value="PEP-CTERM/XrtA_GlycosylTrfase"/>
</dbReference>
<dbReference type="SUPFAM" id="SSF53756">
    <property type="entry name" value="UDP-Glycosyltransferase/glycogen phosphorylase"/>
    <property type="match status" value="1"/>
</dbReference>
<dbReference type="GO" id="GO:0016758">
    <property type="term" value="F:hexosyltransferase activity"/>
    <property type="evidence" value="ECO:0007669"/>
    <property type="project" value="TreeGrafter"/>
</dbReference>
<organism evidence="3">
    <name type="scientific">hydrothermal vent metagenome</name>
    <dbReference type="NCBI Taxonomy" id="652676"/>
    <lineage>
        <taxon>unclassified sequences</taxon>
        <taxon>metagenomes</taxon>
        <taxon>ecological metagenomes</taxon>
    </lineage>
</organism>